<gene>
    <name evidence="1" type="ORF">RRF57_010369</name>
</gene>
<comment type="caution">
    <text evidence="1">The sequence shown here is derived from an EMBL/GenBank/DDBJ whole genome shotgun (WGS) entry which is preliminary data.</text>
</comment>
<dbReference type="AlphaFoldDB" id="A0AAN7ZCL2"/>
<sequence>MSTNVFGVVAALDPLKEEDPFRWNRTFMSRCHVELYGDGTGITNCNLEEVLHAHKLNMQLAFRYGRNAGCS</sequence>
<keyword evidence="2" id="KW-1185">Reference proteome</keyword>
<reference evidence="1 2" key="1">
    <citation type="submission" date="2023-10" db="EMBL/GenBank/DDBJ databases">
        <title>Draft genome sequence of Xylaria bambusicola isolate GMP-LS, the root and basal stem rot pathogen of sugarcane in Indonesia.</title>
        <authorList>
            <person name="Selvaraj P."/>
            <person name="Muralishankar V."/>
            <person name="Muruganantham S."/>
            <person name="Sp S."/>
            <person name="Haryani S."/>
            <person name="Lau K.J.X."/>
            <person name="Naqvi N.I."/>
        </authorList>
    </citation>
    <scope>NUCLEOTIDE SEQUENCE [LARGE SCALE GENOMIC DNA]</scope>
    <source>
        <strain evidence="1">GMP-LS</strain>
    </source>
</reference>
<evidence type="ECO:0000313" key="1">
    <source>
        <dbReference type="EMBL" id="KAK5634656.1"/>
    </source>
</evidence>
<proteinExistence type="predicted"/>
<accession>A0AAN7ZCL2</accession>
<evidence type="ECO:0000313" key="2">
    <source>
        <dbReference type="Proteomes" id="UP001305414"/>
    </source>
</evidence>
<dbReference type="EMBL" id="JAWHQM010000043">
    <property type="protein sequence ID" value="KAK5634656.1"/>
    <property type="molecule type" value="Genomic_DNA"/>
</dbReference>
<dbReference type="Proteomes" id="UP001305414">
    <property type="component" value="Unassembled WGS sequence"/>
</dbReference>
<name>A0AAN7ZCL2_9PEZI</name>
<protein>
    <submittedName>
        <fullName evidence="1">Uncharacterized protein</fullName>
    </submittedName>
</protein>
<organism evidence="1 2">
    <name type="scientific">Xylaria bambusicola</name>
    <dbReference type="NCBI Taxonomy" id="326684"/>
    <lineage>
        <taxon>Eukaryota</taxon>
        <taxon>Fungi</taxon>
        <taxon>Dikarya</taxon>
        <taxon>Ascomycota</taxon>
        <taxon>Pezizomycotina</taxon>
        <taxon>Sordariomycetes</taxon>
        <taxon>Xylariomycetidae</taxon>
        <taxon>Xylariales</taxon>
        <taxon>Xylariaceae</taxon>
        <taxon>Xylaria</taxon>
    </lineage>
</organism>